<evidence type="ECO:0008006" key="4">
    <source>
        <dbReference type="Google" id="ProtNLM"/>
    </source>
</evidence>
<keyword evidence="1" id="KW-0472">Membrane</keyword>
<gene>
    <name evidence="2" type="ORF">GB928_011560</name>
</gene>
<accession>A0ABT8XEJ6</accession>
<name>A0ABT8XEJ6_9HYPH</name>
<sequence length="131" mass="13875">MSNIENDEQEDKPLDPVMENVRRKMMRLQLVSGGIMFLMFLAVLAAIVYKINTRESKPDATLSASSSGVAVPSDAPVKAMVALPDGFAVSAVSQSGGQILFYGVTADGARKAILFDIAAGRTVAEIDVKGN</sequence>
<protein>
    <recommendedName>
        <fullName evidence="4">Fimbrial protein</fullName>
    </recommendedName>
</protein>
<keyword evidence="1" id="KW-1133">Transmembrane helix</keyword>
<reference evidence="2" key="1">
    <citation type="submission" date="2022-04" db="EMBL/GenBank/DDBJ databases">
        <title>Shinella lacus sp. nov., a novel member of the genus Shinella from water.</title>
        <authorList>
            <person name="Deng Y."/>
        </authorList>
    </citation>
    <scope>NUCLEOTIDE SEQUENCE</scope>
    <source>
        <strain evidence="2">JCM 31239</strain>
    </source>
</reference>
<proteinExistence type="predicted"/>
<comment type="caution">
    <text evidence="2">The sequence shown here is derived from an EMBL/GenBank/DDBJ whole genome shotgun (WGS) entry which is preliminary data.</text>
</comment>
<keyword evidence="3" id="KW-1185">Reference proteome</keyword>
<feature type="transmembrane region" description="Helical" evidence="1">
    <location>
        <begin position="28"/>
        <end position="49"/>
    </location>
</feature>
<dbReference type="RefSeq" id="WP_244762359.1">
    <property type="nucleotide sequence ID" value="NZ_JALJCJ010000005.1"/>
</dbReference>
<keyword evidence="1" id="KW-0812">Transmembrane</keyword>
<organism evidence="2 3">
    <name type="scientific">Shinella curvata</name>
    <dbReference type="NCBI Taxonomy" id="1817964"/>
    <lineage>
        <taxon>Bacteria</taxon>
        <taxon>Pseudomonadati</taxon>
        <taxon>Pseudomonadota</taxon>
        <taxon>Alphaproteobacteria</taxon>
        <taxon>Hyphomicrobiales</taxon>
        <taxon>Rhizobiaceae</taxon>
        <taxon>Shinella</taxon>
    </lineage>
</organism>
<dbReference type="Proteomes" id="UP001177080">
    <property type="component" value="Unassembled WGS sequence"/>
</dbReference>
<evidence type="ECO:0000313" key="3">
    <source>
        <dbReference type="Proteomes" id="UP001177080"/>
    </source>
</evidence>
<evidence type="ECO:0000313" key="2">
    <source>
        <dbReference type="EMBL" id="MDO6121819.1"/>
    </source>
</evidence>
<evidence type="ECO:0000256" key="1">
    <source>
        <dbReference type="SAM" id="Phobius"/>
    </source>
</evidence>
<dbReference type="EMBL" id="WHSC02000005">
    <property type="protein sequence ID" value="MDO6121819.1"/>
    <property type="molecule type" value="Genomic_DNA"/>
</dbReference>